<protein>
    <submittedName>
        <fullName evidence="1">Uncharacterized protein</fullName>
    </submittedName>
</protein>
<organism evidence="1 2">
    <name type="scientific">Plakobranchus ocellatus</name>
    <dbReference type="NCBI Taxonomy" id="259542"/>
    <lineage>
        <taxon>Eukaryota</taxon>
        <taxon>Metazoa</taxon>
        <taxon>Spiralia</taxon>
        <taxon>Lophotrochozoa</taxon>
        <taxon>Mollusca</taxon>
        <taxon>Gastropoda</taxon>
        <taxon>Heterobranchia</taxon>
        <taxon>Euthyneura</taxon>
        <taxon>Panpulmonata</taxon>
        <taxon>Sacoglossa</taxon>
        <taxon>Placobranchoidea</taxon>
        <taxon>Plakobranchidae</taxon>
        <taxon>Plakobranchus</taxon>
    </lineage>
</organism>
<gene>
    <name evidence="1" type="ORF">PoB_004978300</name>
</gene>
<dbReference type="EMBL" id="BLXT01005502">
    <property type="protein sequence ID" value="GFO23278.1"/>
    <property type="molecule type" value="Genomic_DNA"/>
</dbReference>
<reference evidence="1 2" key="1">
    <citation type="journal article" date="2021" name="Elife">
        <title>Chloroplast acquisition without the gene transfer in kleptoplastic sea slugs, Plakobranchus ocellatus.</title>
        <authorList>
            <person name="Maeda T."/>
            <person name="Takahashi S."/>
            <person name="Yoshida T."/>
            <person name="Shimamura S."/>
            <person name="Takaki Y."/>
            <person name="Nagai Y."/>
            <person name="Toyoda A."/>
            <person name="Suzuki Y."/>
            <person name="Arimoto A."/>
            <person name="Ishii H."/>
            <person name="Satoh N."/>
            <person name="Nishiyama T."/>
            <person name="Hasebe M."/>
            <person name="Maruyama T."/>
            <person name="Minagawa J."/>
            <person name="Obokata J."/>
            <person name="Shigenobu S."/>
        </authorList>
    </citation>
    <scope>NUCLEOTIDE SEQUENCE [LARGE SCALE GENOMIC DNA]</scope>
</reference>
<accession>A0AAV4BWU9</accession>
<keyword evidence="2" id="KW-1185">Reference proteome</keyword>
<dbReference type="AlphaFoldDB" id="A0AAV4BWU9"/>
<evidence type="ECO:0000313" key="2">
    <source>
        <dbReference type="Proteomes" id="UP000735302"/>
    </source>
</evidence>
<comment type="caution">
    <text evidence="1">The sequence shown here is derived from an EMBL/GenBank/DDBJ whole genome shotgun (WGS) entry which is preliminary data.</text>
</comment>
<sequence>MLCPPSCQPPSVSKIRHGQSSLVIFETRKTHTNAAVADEFSLKPAGHIINAANAEITKCTNNALTHIIVMIIVMVGNDRTLEQASSFCISVLKEGGAVAHLVGQSGTKSEVRASPSQISFYCSSVSTQY</sequence>
<dbReference type="Proteomes" id="UP000735302">
    <property type="component" value="Unassembled WGS sequence"/>
</dbReference>
<name>A0AAV4BWU9_9GAST</name>
<proteinExistence type="predicted"/>
<evidence type="ECO:0000313" key="1">
    <source>
        <dbReference type="EMBL" id="GFO23278.1"/>
    </source>
</evidence>